<evidence type="ECO:0000313" key="2">
    <source>
        <dbReference type="Proteomes" id="UP000287651"/>
    </source>
</evidence>
<feature type="non-terminal residue" evidence="1">
    <location>
        <position position="59"/>
    </location>
</feature>
<dbReference type="EMBL" id="AMZH03011029">
    <property type="protein sequence ID" value="RRT53658.1"/>
    <property type="molecule type" value="Genomic_DNA"/>
</dbReference>
<dbReference type="PANTHER" id="PTHR36492">
    <property type="match status" value="1"/>
</dbReference>
<name>A0A426YPK8_ENSVE</name>
<sequence>MCQETMISGVEEKVENFVRWDSVEKLNALLDACSKLGIETSPRIVGDVGIIPLFSWYHK</sequence>
<dbReference type="Proteomes" id="UP000287651">
    <property type="component" value="Unassembled WGS sequence"/>
</dbReference>
<dbReference type="PANTHER" id="PTHR36492:SF2">
    <property type="entry name" value="[ACYL-CARRIER-PROTEIN] PHOSPHODIESTERASE PPTH"/>
    <property type="match status" value="1"/>
</dbReference>
<comment type="caution">
    <text evidence="1">The sequence shown here is derived from an EMBL/GenBank/DDBJ whole genome shotgun (WGS) entry which is preliminary data.</text>
</comment>
<protein>
    <submittedName>
        <fullName evidence="1">Uncharacterized protein</fullName>
    </submittedName>
</protein>
<gene>
    <name evidence="1" type="ORF">B296_00026816</name>
</gene>
<accession>A0A426YPK8</accession>
<organism evidence="1 2">
    <name type="scientific">Ensete ventricosum</name>
    <name type="common">Abyssinian banana</name>
    <name type="synonym">Musa ensete</name>
    <dbReference type="NCBI Taxonomy" id="4639"/>
    <lineage>
        <taxon>Eukaryota</taxon>
        <taxon>Viridiplantae</taxon>
        <taxon>Streptophyta</taxon>
        <taxon>Embryophyta</taxon>
        <taxon>Tracheophyta</taxon>
        <taxon>Spermatophyta</taxon>
        <taxon>Magnoliopsida</taxon>
        <taxon>Liliopsida</taxon>
        <taxon>Zingiberales</taxon>
        <taxon>Musaceae</taxon>
        <taxon>Ensete</taxon>
    </lineage>
</organism>
<proteinExistence type="predicted"/>
<evidence type="ECO:0000313" key="1">
    <source>
        <dbReference type="EMBL" id="RRT53658.1"/>
    </source>
</evidence>
<dbReference type="InterPro" id="IPR052963">
    <property type="entry name" value="Pantetheine_PDE"/>
</dbReference>
<reference evidence="1 2" key="1">
    <citation type="journal article" date="2014" name="Agronomy (Basel)">
        <title>A Draft Genome Sequence for Ensete ventricosum, the Drought-Tolerant Tree Against Hunger.</title>
        <authorList>
            <person name="Harrison J."/>
            <person name="Moore K.A."/>
            <person name="Paszkiewicz K."/>
            <person name="Jones T."/>
            <person name="Grant M."/>
            <person name="Ambacheew D."/>
            <person name="Muzemil S."/>
            <person name="Studholme D.J."/>
        </authorList>
    </citation>
    <scope>NUCLEOTIDE SEQUENCE [LARGE SCALE GENOMIC DNA]</scope>
</reference>
<dbReference type="AlphaFoldDB" id="A0A426YPK8"/>